<keyword evidence="1" id="KW-0812">Transmembrane</keyword>
<evidence type="ECO:0000259" key="2">
    <source>
        <dbReference type="Pfam" id="PF07699"/>
    </source>
</evidence>
<evidence type="ECO:0000313" key="3">
    <source>
        <dbReference type="EMBL" id="ESN94020.1"/>
    </source>
</evidence>
<keyword evidence="5" id="KW-1185">Reference proteome</keyword>
<proteinExistence type="predicted"/>
<organism evidence="4 5">
    <name type="scientific">Helobdella robusta</name>
    <name type="common">Californian leech</name>
    <dbReference type="NCBI Taxonomy" id="6412"/>
    <lineage>
        <taxon>Eukaryota</taxon>
        <taxon>Metazoa</taxon>
        <taxon>Spiralia</taxon>
        <taxon>Lophotrochozoa</taxon>
        <taxon>Annelida</taxon>
        <taxon>Clitellata</taxon>
        <taxon>Hirudinea</taxon>
        <taxon>Rhynchobdellida</taxon>
        <taxon>Glossiphoniidae</taxon>
        <taxon>Helobdella</taxon>
    </lineage>
</organism>
<dbReference type="SUPFAM" id="SSF57184">
    <property type="entry name" value="Growth factor receptor domain"/>
    <property type="match status" value="1"/>
</dbReference>
<dbReference type="EnsemblMetazoa" id="HelroT180447">
    <property type="protein sequence ID" value="HelroP180447"/>
    <property type="gene ID" value="HelroG180447"/>
</dbReference>
<protein>
    <recommendedName>
        <fullName evidence="2">Tyrosine-protein kinase ephrin type A/B receptor-like domain-containing protein</fullName>
    </recommendedName>
</protein>
<dbReference type="SMART" id="SM01411">
    <property type="entry name" value="Ephrin_rec_like"/>
    <property type="match status" value="1"/>
</dbReference>
<dbReference type="Pfam" id="PF07699">
    <property type="entry name" value="Ephrin_rec_like"/>
    <property type="match status" value="1"/>
</dbReference>
<keyword evidence="1" id="KW-1133">Transmembrane helix</keyword>
<evidence type="ECO:0000256" key="1">
    <source>
        <dbReference type="SAM" id="Phobius"/>
    </source>
</evidence>
<dbReference type="CTD" id="20207724"/>
<keyword evidence="1" id="KW-0472">Membrane</keyword>
<gene>
    <name evidence="4" type="primary">20207724</name>
    <name evidence="3" type="ORF">HELRODRAFT_180447</name>
</gene>
<feature type="domain" description="Tyrosine-protein kinase ephrin type A/B receptor-like" evidence="2">
    <location>
        <begin position="23"/>
        <end position="66"/>
    </location>
</feature>
<feature type="transmembrane region" description="Helical" evidence="1">
    <location>
        <begin position="89"/>
        <end position="108"/>
    </location>
</feature>
<dbReference type="EMBL" id="AMQM01007198">
    <property type="status" value="NOT_ANNOTATED_CDS"/>
    <property type="molecule type" value="Genomic_DNA"/>
</dbReference>
<dbReference type="KEGG" id="hro:HELRODRAFT_180447"/>
<dbReference type="OrthoDB" id="439917at2759"/>
<reference evidence="3 5" key="2">
    <citation type="journal article" date="2013" name="Nature">
        <title>Insights into bilaterian evolution from three spiralian genomes.</title>
        <authorList>
            <person name="Simakov O."/>
            <person name="Marletaz F."/>
            <person name="Cho S.J."/>
            <person name="Edsinger-Gonzales E."/>
            <person name="Havlak P."/>
            <person name="Hellsten U."/>
            <person name="Kuo D.H."/>
            <person name="Larsson T."/>
            <person name="Lv J."/>
            <person name="Arendt D."/>
            <person name="Savage R."/>
            <person name="Osoegawa K."/>
            <person name="de Jong P."/>
            <person name="Grimwood J."/>
            <person name="Chapman J.A."/>
            <person name="Shapiro H."/>
            <person name="Aerts A."/>
            <person name="Otillar R.P."/>
            <person name="Terry A.Y."/>
            <person name="Boore J.L."/>
            <person name="Grigoriev I.V."/>
            <person name="Lindberg D.R."/>
            <person name="Seaver E.C."/>
            <person name="Weisblat D.A."/>
            <person name="Putnam N.H."/>
            <person name="Rokhsar D.S."/>
        </authorList>
    </citation>
    <scope>NUCLEOTIDE SEQUENCE</scope>
</reference>
<dbReference type="InParanoid" id="T1FFX5"/>
<dbReference type="AlphaFoldDB" id="T1FFX5"/>
<dbReference type="HOGENOM" id="CLU_2186792_0_0_1"/>
<evidence type="ECO:0000313" key="5">
    <source>
        <dbReference type="Proteomes" id="UP000015101"/>
    </source>
</evidence>
<dbReference type="GeneID" id="20207724"/>
<sequence>MKSYNICIKRDFYLPTLAPCEVGYYSEDSQSKECLPCPNNTYQDKFGSTSCKKCPQKSEATENSSHCFNAEEVVLKSWKLKDEQFGDELYYLLMLATCCFIILTVFAMW</sequence>
<evidence type="ECO:0000313" key="4">
    <source>
        <dbReference type="EnsemblMetazoa" id="HelroP180447"/>
    </source>
</evidence>
<dbReference type="Gene3D" id="2.10.50.10">
    <property type="entry name" value="Tumor Necrosis Factor Receptor, subunit A, domain 2"/>
    <property type="match status" value="1"/>
</dbReference>
<reference evidence="5" key="1">
    <citation type="submission" date="2012-12" db="EMBL/GenBank/DDBJ databases">
        <authorList>
            <person name="Hellsten U."/>
            <person name="Grimwood J."/>
            <person name="Chapman J.A."/>
            <person name="Shapiro H."/>
            <person name="Aerts A."/>
            <person name="Otillar R.P."/>
            <person name="Terry A.Y."/>
            <person name="Boore J.L."/>
            <person name="Simakov O."/>
            <person name="Marletaz F."/>
            <person name="Cho S.-J."/>
            <person name="Edsinger-Gonzales E."/>
            <person name="Havlak P."/>
            <person name="Kuo D.-H."/>
            <person name="Larsson T."/>
            <person name="Lv J."/>
            <person name="Arendt D."/>
            <person name="Savage R."/>
            <person name="Osoegawa K."/>
            <person name="de Jong P."/>
            <person name="Lindberg D.R."/>
            <person name="Seaver E.C."/>
            <person name="Weisblat D.A."/>
            <person name="Putnam N.H."/>
            <person name="Grigoriev I.V."/>
            <person name="Rokhsar D.S."/>
        </authorList>
    </citation>
    <scope>NUCLEOTIDE SEQUENCE</scope>
</reference>
<dbReference type="RefSeq" id="XP_009027987.1">
    <property type="nucleotide sequence ID" value="XM_009029739.1"/>
</dbReference>
<reference evidence="4" key="3">
    <citation type="submission" date="2015-06" db="UniProtKB">
        <authorList>
            <consortium name="EnsemblMetazoa"/>
        </authorList>
    </citation>
    <scope>IDENTIFICATION</scope>
</reference>
<dbReference type="InterPro" id="IPR011641">
    <property type="entry name" value="Tyr-kin_ephrin_A/B_rcpt-like"/>
</dbReference>
<dbReference type="InterPro" id="IPR009030">
    <property type="entry name" value="Growth_fac_rcpt_cys_sf"/>
</dbReference>
<name>T1FFX5_HELRO</name>
<dbReference type="EMBL" id="KB097579">
    <property type="protein sequence ID" value="ESN94020.1"/>
    <property type="molecule type" value="Genomic_DNA"/>
</dbReference>
<accession>T1FFX5</accession>
<dbReference type="Proteomes" id="UP000015101">
    <property type="component" value="Unassembled WGS sequence"/>
</dbReference>